<dbReference type="PRINTS" id="PR00019">
    <property type="entry name" value="LEURICHRPT"/>
</dbReference>
<dbReference type="InterPro" id="IPR032675">
    <property type="entry name" value="LRR_dom_sf"/>
</dbReference>
<dbReference type="AlphaFoldDB" id="A0A5J9UEC0"/>
<keyword evidence="9" id="KW-1185">Reference proteome</keyword>
<comment type="subcellular location">
    <subcellularLocation>
        <location evidence="1">Membrane</location>
        <topology evidence="1">Single-pass type I membrane protein</topology>
    </subcellularLocation>
</comment>
<evidence type="ECO:0000256" key="6">
    <source>
        <dbReference type="ARBA" id="ARBA00023180"/>
    </source>
</evidence>
<evidence type="ECO:0000256" key="7">
    <source>
        <dbReference type="SAM" id="Phobius"/>
    </source>
</evidence>
<evidence type="ECO:0000256" key="5">
    <source>
        <dbReference type="ARBA" id="ARBA00023136"/>
    </source>
</evidence>
<feature type="transmembrane region" description="Helical" evidence="7">
    <location>
        <begin position="295"/>
        <end position="319"/>
    </location>
</feature>
<dbReference type="PANTHER" id="PTHR48061">
    <property type="entry name" value="LEUCINE-RICH REPEAT RECEPTOR PROTEIN KINASE EMS1-LIKE-RELATED"/>
    <property type="match status" value="1"/>
</dbReference>
<dbReference type="InterPro" id="IPR001611">
    <property type="entry name" value="Leu-rich_rpt"/>
</dbReference>
<keyword evidence="2 7" id="KW-0812">Transmembrane</keyword>
<name>A0A5J9UEC0_9POAL</name>
<keyword evidence="6" id="KW-0325">Glycoprotein</keyword>
<dbReference type="InterPro" id="IPR046956">
    <property type="entry name" value="RLP23-like"/>
</dbReference>
<dbReference type="Gramene" id="TVU21697">
    <property type="protein sequence ID" value="TVU21697"/>
    <property type="gene ID" value="EJB05_31349"/>
</dbReference>
<keyword evidence="5 7" id="KW-0472">Membrane</keyword>
<dbReference type="Pfam" id="PF13855">
    <property type="entry name" value="LRR_8"/>
    <property type="match status" value="1"/>
</dbReference>
<keyword evidence="3" id="KW-0732">Signal</keyword>
<evidence type="ECO:0000256" key="4">
    <source>
        <dbReference type="ARBA" id="ARBA00022989"/>
    </source>
</evidence>
<protein>
    <recommendedName>
        <fullName evidence="10">Leucine-rich repeat-containing N-terminal plant-type domain-containing protein</fullName>
    </recommendedName>
</protein>
<keyword evidence="4 7" id="KW-1133">Transmembrane helix</keyword>
<accession>A0A5J9UEC0</accession>
<evidence type="ECO:0000256" key="1">
    <source>
        <dbReference type="ARBA" id="ARBA00004479"/>
    </source>
</evidence>
<evidence type="ECO:0008006" key="10">
    <source>
        <dbReference type="Google" id="ProtNLM"/>
    </source>
</evidence>
<evidence type="ECO:0000313" key="8">
    <source>
        <dbReference type="EMBL" id="TVU21697.1"/>
    </source>
</evidence>
<dbReference type="Gene3D" id="3.80.10.10">
    <property type="entry name" value="Ribonuclease Inhibitor"/>
    <property type="match status" value="1"/>
</dbReference>
<dbReference type="PANTHER" id="PTHR48061:SF48">
    <property type="entry name" value="OS01G0162500 PROTEIN"/>
    <property type="match status" value="1"/>
</dbReference>
<dbReference type="SUPFAM" id="SSF52058">
    <property type="entry name" value="L domain-like"/>
    <property type="match status" value="1"/>
</dbReference>
<sequence length="325" mass="36019">MRRAKQRHRCTCPNISTQLQHTFVFKASRNNLPGSISESFCTPFLGILDLSCNNLSGSIPSCLMEDTNALHVLNLKRNKLPRSLAACKNLEVLDIGNNQISDYFPCWMSKLARLQVLVLQSNRLLGQMEHYTIEDIKSCKFPSLRILDIASNNFSGSLQESWFTRLNSMIVKVANKTMAMEYTDPLDTSEVYQVATIITYKGFDLSISNILGSLVFLDISNSAFHGSIPNAIGELVLLNVLNLSHNYFTGPIPSVFGHLTLLEVLDMSSNELSKCINTTVSSVVTHHSKKKLVDIVLFLFAGLGFGIGFAVTIVVTLGIPVRKRS</sequence>
<dbReference type="Proteomes" id="UP000324897">
    <property type="component" value="Unassembled WGS sequence"/>
</dbReference>
<gene>
    <name evidence="8" type="ORF">EJB05_31349</name>
</gene>
<feature type="non-terminal residue" evidence="8">
    <location>
        <position position="1"/>
    </location>
</feature>
<dbReference type="EMBL" id="RWGY01000026">
    <property type="protein sequence ID" value="TVU21697.1"/>
    <property type="molecule type" value="Genomic_DNA"/>
</dbReference>
<dbReference type="Pfam" id="PF00560">
    <property type="entry name" value="LRR_1"/>
    <property type="match status" value="4"/>
</dbReference>
<evidence type="ECO:0000256" key="2">
    <source>
        <dbReference type="ARBA" id="ARBA00022692"/>
    </source>
</evidence>
<comment type="caution">
    <text evidence="8">The sequence shown here is derived from an EMBL/GenBank/DDBJ whole genome shotgun (WGS) entry which is preliminary data.</text>
</comment>
<dbReference type="GO" id="GO:0016020">
    <property type="term" value="C:membrane"/>
    <property type="evidence" value="ECO:0007669"/>
    <property type="project" value="UniProtKB-SubCell"/>
</dbReference>
<dbReference type="OrthoDB" id="442066at2759"/>
<reference evidence="8 9" key="1">
    <citation type="journal article" date="2019" name="Sci. Rep.">
        <title>A high-quality genome of Eragrostis curvula grass provides insights into Poaceae evolution and supports new strategies to enhance forage quality.</title>
        <authorList>
            <person name="Carballo J."/>
            <person name="Santos B.A.C.M."/>
            <person name="Zappacosta D."/>
            <person name="Garbus I."/>
            <person name="Selva J.P."/>
            <person name="Gallo C.A."/>
            <person name="Diaz A."/>
            <person name="Albertini E."/>
            <person name="Caccamo M."/>
            <person name="Echenique V."/>
        </authorList>
    </citation>
    <scope>NUCLEOTIDE SEQUENCE [LARGE SCALE GENOMIC DNA]</scope>
    <source>
        <strain evidence="9">cv. Victoria</strain>
        <tissue evidence="8">Leaf</tissue>
    </source>
</reference>
<organism evidence="8 9">
    <name type="scientific">Eragrostis curvula</name>
    <name type="common">weeping love grass</name>
    <dbReference type="NCBI Taxonomy" id="38414"/>
    <lineage>
        <taxon>Eukaryota</taxon>
        <taxon>Viridiplantae</taxon>
        <taxon>Streptophyta</taxon>
        <taxon>Embryophyta</taxon>
        <taxon>Tracheophyta</taxon>
        <taxon>Spermatophyta</taxon>
        <taxon>Magnoliopsida</taxon>
        <taxon>Liliopsida</taxon>
        <taxon>Poales</taxon>
        <taxon>Poaceae</taxon>
        <taxon>PACMAD clade</taxon>
        <taxon>Chloridoideae</taxon>
        <taxon>Eragrostideae</taxon>
        <taxon>Eragrostidinae</taxon>
        <taxon>Eragrostis</taxon>
    </lineage>
</organism>
<evidence type="ECO:0000256" key="3">
    <source>
        <dbReference type="ARBA" id="ARBA00022729"/>
    </source>
</evidence>
<evidence type="ECO:0000313" key="9">
    <source>
        <dbReference type="Proteomes" id="UP000324897"/>
    </source>
</evidence>
<proteinExistence type="predicted"/>